<gene>
    <name evidence="1" type="ORF">A7C91_05275</name>
</gene>
<organism evidence="1 2">
    <name type="scientific">Thermococcus piezophilus</name>
    <dbReference type="NCBI Taxonomy" id="1712654"/>
    <lineage>
        <taxon>Archaea</taxon>
        <taxon>Methanobacteriati</taxon>
        <taxon>Methanobacteriota</taxon>
        <taxon>Thermococci</taxon>
        <taxon>Thermococcales</taxon>
        <taxon>Thermococcaceae</taxon>
        <taxon>Thermococcus</taxon>
    </lineage>
</organism>
<protein>
    <submittedName>
        <fullName evidence="1">Uncharacterized protein</fullName>
    </submittedName>
</protein>
<evidence type="ECO:0000313" key="2">
    <source>
        <dbReference type="Proteomes" id="UP000076969"/>
    </source>
</evidence>
<dbReference type="GeneID" id="28495583"/>
<dbReference type="AlphaFoldDB" id="A0A172WGS5"/>
<proteinExistence type="predicted"/>
<dbReference type="OrthoDB" id="88750at2157"/>
<accession>A0A172WGS5</accession>
<reference evidence="2" key="1">
    <citation type="journal article" date="2016" name="Syst. Appl. Microbiol.">
        <title>Thermococcus piezophilus sp. nov., a novel hyperthermophilic and piezophilic archaeon with a broad pressure range for growth, isolated from a deepest hydrothermal vent at the Mid-Cayman Rise.</title>
        <authorList>
            <person name="Dalmasso C."/>
            <person name="Oger P."/>
            <person name="Selva G."/>
            <person name="Courtine D."/>
            <person name="L'Haridon S."/>
            <person name="Garlaschelli A."/>
            <person name="Roussel E."/>
            <person name="Miyazaki J."/>
            <person name="Reveillaud J."/>
            <person name="Jebbar M."/>
            <person name="Takai K."/>
            <person name="Maignien L."/>
            <person name="Alain K."/>
        </authorList>
    </citation>
    <scope>NUCLEOTIDE SEQUENCE [LARGE SCALE GENOMIC DNA]</scope>
    <source>
        <strain evidence="2">CDGS</strain>
    </source>
</reference>
<keyword evidence="2" id="KW-1185">Reference proteome</keyword>
<evidence type="ECO:0000313" key="1">
    <source>
        <dbReference type="EMBL" id="ANF22644.1"/>
    </source>
</evidence>
<name>A0A172WGS5_9EURY</name>
<dbReference type="EMBL" id="CP015520">
    <property type="protein sequence ID" value="ANF22644.1"/>
    <property type="molecule type" value="Genomic_DNA"/>
</dbReference>
<dbReference type="Proteomes" id="UP000076969">
    <property type="component" value="Chromosome"/>
</dbReference>
<dbReference type="RefSeq" id="WP_068665542.1">
    <property type="nucleotide sequence ID" value="NZ_CP015520.1"/>
</dbReference>
<dbReference type="KEGG" id="tpie:A7C91_05275"/>
<sequence length="394" mass="44357">MIKKKIFNILLGLLVIGLVAVGAFTSEHSPQNAGTEKPIKNTVPVYYLGRDLYGVFETIHPFQNGIPKEAHILIVDGPYVAEHPETKESIKDELLRGIPVIVVNGHTEVIKSLLPHQFKPEIISGKTPDGRPIKGEKVYGYIVYPISEGVLVTKVFISPDPGRRAVEEAYRWAVRNMPPNAGTIDVSIESTGEWTQIYQLDFSTVDLWEPYGRLNVRSLYYKLSNDGSYTYDWYSVHVRQQSVPGEYLWDSSWKTADMYTWIDADYYNSDYFLSDYAPTTTVGSTTVGVSIGVSAGEDGASISASLSWSYTLPDVVVYDQSDYYLELAKWWHNVDEGAPVGSSTYQIEPGATIRVPQGSPMDWVEHYGAKYGKKTLFWWDYTTEGYVEFHIYSG</sequence>